<feature type="transmembrane region" description="Helical" evidence="1">
    <location>
        <begin position="43"/>
        <end position="62"/>
    </location>
</feature>
<name>A0AAJ4R6R1_9EURY</name>
<organism evidence="2 3">
    <name type="scientific">Halosegnis longus</name>
    <dbReference type="NCBI Taxonomy" id="2216012"/>
    <lineage>
        <taxon>Archaea</taxon>
        <taxon>Methanobacteriati</taxon>
        <taxon>Methanobacteriota</taxon>
        <taxon>Stenosarchaea group</taxon>
        <taxon>Halobacteria</taxon>
        <taxon>Halobacteriales</taxon>
        <taxon>Natronomonadaceae</taxon>
        <taxon>Halosegnis</taxon>
    </lineage>
</organism>
<evidence type="ECO:0000313" key="2">
    <source>
        <dbReference type="EMBL" id="RNJ25384.1"/>
    </source>
</evidence>
<evidence type="ECO:0000313" key="3">
    <source>
        <dbReference type="Proteomes" id="UP000270581"/>
    </source>
</evidence>
<keyword evidence="1" id="KW-1133">Transmembrane helix</keyword>
<reference evidence="2 3" key="1">
    <citation type="submission" date="2018-11" db="EMBL/GenBank/DDBJ databases">
        <title>Genome sequences of Natronomonas sp. CBA1133.</title>
        <authorList>
            <person name="Roh S.W."/>
            <person name="Cha I.-T."/>
        </authorList>
    </citation>
    <scope>NUCLEOTIDE SEQUENCE [LARGE SCALE GENOMIC DNA]</scope>
    <source>
        <strain evidence="2 3">CBA1133</strain>
    </source>
</reference>
<proteinExistence type="predicted"/>
<comment type="caution">
    <text evidence="2">The sequence shown here is derived from an EMBL/GenBank/DDBJ whole genome shotgun (WGS) entry which is preliminary data.</text>
</comment>
<keyword evidence="1" id="KW-0812">Transmembrane</keyword>
<dbReference type="RefSeq" id="WP_075937651.1">
    <property type="nucleotide sequence ID" value="NZ_BDJH01000002.1"/>
</dbReference>
<sequence>MSTITTRPAVGTGTLPLAILGVLATVYGLLVIPVSILGGVHSLAVGGSFLLGAVVTTGWAGERLDLTPGQQRRAALALATVGMLLTVVFVLVNGATFESGEAVSS</sequence>
<protein>
    <submittedName>
        <fullName evidence="2">Uncharacterized protein</fullName>
    </submittedName>
</protein>
<keyword evidence="3" id="KW-1185">Reference proteome</keyword>
<feature type="transmembrane region" description="Helical" evidence="1">
    <location>
        <begin position="12"/>
        <end position="37"/>
    </location>
</feature>
<accession>A0AAJ4R6R1</accession>
<dbReference type="EMBL" id="RJJC01000001">
    <property type="protein sequence ID" value="RNJ25384.1"/>
    <property type="molecule type" value="Genomic_DNA"/>
</dbReference>
<feature type="transmembrane region" description="Helical" evidence="1">
    <location>
        <begin position="74"/>
        <end position="95"/>
    </location>
</feature>
<gene>
    <name evidence="2" type="ORF">Nmn1133_00850</name>
</gene>
<evidence type="ECO:0000256" key="1">
    <source>
        <dbReference type="SAM" id="Phobius"/>
    </source>
</evidence>
<dbReference type="AlphaFoldDB" id="A0AAJ4R6R1"/>
<keyword evidence="1" id="KW-0472">Membrane</keyword>
<dbReference type="Proteomes" id="UP000270581">
    <property type="component" value="Unassembled WGS sequence"/>
</dbReference>